<reference evidence="8" key="1">
    <citation type="journal article" date="2019" name="Int. J. Syst. Evol. Microbiol.">
        <title>The Global Catalogue of Microorganisms (GCM) 10K type strain sequencing project: providing services to taxonomists for standard genome sequencing and annotation.</title>
        <authorList>
            <consortium name="The Broad Institute Genomics Platform"/>
            <consortium name="The Broad Institute Genome Sequencing Center for Infectious Disease"/>
            <person name="Wu L."/>
            <person name="Ma J."/>
        </authorList>
    </citation>
    <scope>NUCLEOTIDE SEQUENCE [LARGE SCALE GENOMIC DNA]</scope>
    <source>
        <strain evidence="8">CCUG 42001</strain>
    </source>
</reference>
<sequence length="430" mass="48779">MIYGLKKVKQQPLILGLILLYLLPPVGMAWFVGYAIIEWRAQFIEKKSIPTDLISILLALMAISSIGAVLVSWQVTDLASTLILVGYLGIYLFMLRHPEQLHIHQFTWITVFGGVYIFISDKLLNFIPKDTLIGQAASFLTGHFLFGYVGKPRLYGSTFNPNYACYLLILALAFLLVELLRAVHMKNTKLIALSLVILPLLDLGIYDTGSRAGFVIMFLLHLLFVYKLNLRLFFPIAALVIASAPFLYRWMPRSDGTESSMAKRIEIWGNSWHIFKENPVFGATSLGFGRDYAELNGQNIPHAHDLFLAIFSTSGVFCGLFFLFVLCISGFTLLRAQRLNTKTNDEASLFFFTMPTIIAYGIMDFELSSPQVLIIVLILLSYWTRYAAALNQFIWLRKITKLFLHTKIHLLKRKKSNAAMLQSYKEMSGK</sequence>
<evidence type="ECO:0000256" key="5">
    <source>
        <dbReference type="SAM" id="Phobius"/>
    </source>
</evidence>
<keyword evidence="3 5" id="KW-1133">Transmembrane helix</keyword>
<comment type="caution">
    <text evidence="7">The sequence shown here is derived from an EMBL/GenBank/DDBJ whole genome shotgun (WGS) entry which is preliminary data.</text>
</comment>
<dbReference type="GO" id="GO:0016874">
    <property type="term" value="F:ligase activity"/>
    <property type="evidence" value="ECO:0007669"/>
    <property type="project" value="UniProtKB-KW"/>
</dbReference>
<name>A0ABW1WFK6_9BACL</name>
<dbReference type="InterPro" id="IPR051533">
    <property type="entry name" value="WaaL-like"/>
</dbReference>
<evidence type="ECO:0000256" key="3">
    <source>
        <dbReference type="ARBA" id="ARBA00022989"/>
    </source>
</evidence>
<keyword evidence="8" id="KW-1185">Reference proteome</keyword>
<feature type="transmembrane region" description="Helical" evidence="5">
    <location>
        <begin position="233"/>
        <end position="251"/>
    </location>
</feature>
<feature type="transmembrane region" description="Helical" evidence="5">
    <location>
        <begin position="161"/>
        <end position="183"/>
    </location>
</feature>
<comment type="subcellular location">
    <subcellularLocation>
        <location evidence="1">Membrane</location>
        <topology evidence="1">Multi-pass membrane protein</topology>
    </subcellularLocation>
</comment>
<dbReference type="Proteomes" id="UP001596267">
    <property type="component" value="Unassembled WGS sequence"/>
</dbReference>
<dbReference type="EMBL" id="JBHSTQ010000005">
    <property type="protein sequence ID" value="MFC6386354.1"/>
    <property type="molecule type" value="Genomic_DNA"/>
</dbReference>
<keyword evidence="2 5" id="KW-0812">Transmembrane</keyword>
<dbReference type="PANTHER" id="PTHR37422">
    <property type="entry name" value="TEICHURONIC ACID BIOSYNTHESIS PROTEIN TUAE"/>
    <property type="match status" value="1"/>
</dbReference>
<organism evidence="7 8">
    <name type="scientific">Sporolactobacillus kofuensis</name>
    <dbReference type="NCBI Taxonomy" id="269672"/>
    <lineage>
        <taxon>Bacteria</taxon>
        <taxon>Bacillati</taxon>
        <taxon>Bacillota</taxon>
        <taxon>Bacilli</taxon>
        <taxon>Bacillales</taxon>
        <taxon>Sporolactobacillaceae</taxon>
        <taxon>Sporolactobacillus</taxon>
    </lineage>
</organism>
<feature type="transmembrane region" description="Helical" evidence="5">
    <location>
        <begin position="346"/>
        <end position="363"/>
    </location>
</feature>
<evidence type="ECO:0000313" key="8">
    <source>
        <dbReference type="Proteomes" id="UP001596267"/>
    </source>
</evidence>
<feature type="transmembrane region" description="Helical" evidence="5">
    <location>
        <begin position="78"/>
        <end position="95"/>
    </location>
</feature>
<protein>
    <submittedName>
        <fullName evidence="7">O-antigen ligase family protein</fullName>
    </submittedName>
</protein>
<evidence type="ECO:0000256" key="1">
    <source>
        <dbReference type="ARBA" id="ARBA00004141"/>
    </source>
</evidence>
<evidence type="ECO:0000256" key="2">
    <source>
        <dbReference type="ARBA" id="ARBA00022692"/>
    </source>
</evidence>
<evidence type="ECO:0000256" key="4">
    <source>
        <dbReference type="ARBA" id="ARBA00023136"/>
    </source>
</evidence>
<evidence type="ECO:0000313" key="7">
    <source>
        <dbReference type="EMBL" id="MFC6386354.1"/>
    </source>
</evidence>
<feature type="transmembrane region" description="Helical" evidence="5">
    <location>
        <begin position="306"/>
        <end position="334"/>
    </location>
</feature>
<feature type="transmembrane region" description="Helical" evidence="5">
    <location>
        <begin position="101"/>
        <end position="119"/>
    </location>
</feature>
<feature type="transmembrane region" description="Helical" evidence="5">
    <location>
        <begin position="369"/>
        <end position="388"/>
    </location>
</feature>
<dbReference type="InterPro" id="IPR007016">
    <property type="entry name" value="O-antigen_ligase-rel_domated"/>
</dbReference>
<dbReference type="RefSeq" id="WP_253053388.1">
    <property type="nucleotide sequence ID" value="NZ_JAMXWN010000004.1"/>
</dbReference>
<feature type="domain" description="O-antigen ligase-related" evidence="6">
    <location>
        <begin position="201"/>
        <end position="323"/>
    </location>
</feature>
<keyword evidence="7" id="KW-0436">Ligase</keyword>
<accession>A0ABW1WFK6</accession>
<feature type="transmembrane region" description="Helical" evidence="5">
    <location>
        <begin position="49"/>
        <end position="71"/>
    </location>
</feature>
<proteinExistence type="predicted"/>
<gene>
    <name evidence="7" type="ORF">ACFP7A_07060</name>
</gene>
<dbReference type="Pfam" id="PF04932">
    <property type="entry name" value="Wzy_C"/>
    <property type="match status" value="1"/>
</dbReference>
<feature type="transmembrane region" description="Helical" evidence="5">
    <location>
        <begin position="12"/>
        <end position="37"/>
    </location>
</feature>
<keyword evidence="4 5" id="KW-0472">Membrane</keyword>
<dbReference type="PANTHER" id="PTHR37422:SF13">
    <property type="entry name" value="LIPOPOLYSACCHARIDE BIOSYNTHESIS PROTEIN PA4999-RELATED"/>
    <property type="match status" value="1"/>
</dbReference>
<feature type="transmembrane region" description="Helical" evidence="5">
    <location>
        <begin position="212"/>
        <end position="228"/>
    </location>
</feature>
<evidence type="ECO:0000259" key="6">
    <source>
        <dbReference type="Pfam" id="PF04932"/>
    </source>
</evidence>